<dbReference type="InterPro" id="IPR036737">
    <property type="entry name" value="OmpA-like_sf"/>
</dbReference>
<dbReference type="PANTHER" id="PTHR30329">
    <property type="entry name" value="STATOR ELEMENT OF FLAGELLAR MOTOR COMPLEX"/>
    <property type="match status" value="1"/>
</dbReference>
<dbReference type="InterPro" id="IPR011990">
    <property type="entry name" value="TPR-like_helical_dom_sf"/>
</dbReference>
<dbReference type="Gene3D" id="2.60.40.1120">
    <property type="entry name" value="Carboxypeptidase-like, regulatory domain"/>
    <property type="match status" value="1"/>
</dbReference>
<dbReference type="Pfam" id="PF07676">
    <property type="entry name" value="PD40"/>
    <property type="match status" value="2"/>
</dbReference>
<dbReference type="SUPFAM" id="SSF49464">
    <property type="entry name" value="Carboxypeptidase regulatory domain-like"/>
    <property type="match status" value="1"/>
</dbReference>
<evidence type="ECO:0000259" key="5">
    <source>
        <dbReference type="PROSITE" id="PS51123"/>
    </source>
</evidence>
<evidence type="ECO:0000256" key="4">
    <source>
        <dbReference type="PROSITE-ProRule" id="PRU00473"/>
    </source>
</evidence>
<dbReference type="InterPro" id="IPR006665">
    <property type="entry name" value="OmpA-like"/>
</dbReference>
<keyword evidence="3" id="KW-0998">Cell outer membrane</keyword>
<name>A0A238WHE7_9FLAO</name>
<dbReference type="GO" id="GO:0009279">
    <property type="term" value="C:cell outer membrane"/>
    <property type="evidence" value="ECO:0007669"/>
    <property type="project" value="UniProtKB-SubCell"/>
</dbReference>
<dbReference type="PROSITE" id="PS51123">
    <property type="entry name" value="OMPA_2"/>
    <property type="match status" value="1"/>
</dbReference>
<organism evidence="6 7">
    <name type="scientific">Lutibacter agarilyticus</name>
    <dbReference type="NCBI Taxonomy" id="1109740"/>
    <lineage>
        <taxon>Bacteria</taxon>
        <taxon>Pseudomonadati</taxon>
        <taxon>Bacteroidota</taxon>
        <taxon>Flavobacteriia</taxon>
        <taxon>Flavobacteriales</taxon>
        <taxon>Flavobacteriaceae</taxon>
        <taxon>Lutibacter</taxon>
    </lineage>
</organism>
<dbReference type="InterPro" id="IPR008969">
    <property type="entry name" value="CarboxyPept-like_regulatory"/>
</dbReference>
<dbReference type="CDD" id="cd07185">
    <property type="entry name" value="OmpA_C-like"/>
    <property type="match status" value="1"/>
</dbReference>
<dbReference type="InterPro" id="IPR050330">
    <property type="entry name" value="Bact_OuterMem_StrucFunc"/>
</dbReference>
<feature type="domain" description="OmpA-like" evidence="5">
    <location>
        <begin position="512"/>
        <end position="632"/>
    </location>
</feature>
<evidence type="ECO:0000256" key="2">
    <source>
        <dbReference type="ARBA" id="ARBA00023136"/>
    </source>
</evidence>
<comment type="subcellular location">
    <subcellularLocation>
        <location evidence="1">Cell outer membrane</location>
    </subcellularLocation>
</comment>
<evidence type="ECO:0000256" key="3">
    <source>
        <dbReference type="ARBA" id="ARBA00023237"/>
    </source>
</evidence>
<sequence length="632" mass="71975">MKKIFITLFIVTISTQILSAQNLKRANSLFERRAYMDAAELYEQEDPKSQEVYEKLGDCYYYNSEMKLAALNYKILATHYSETIKPSYIYKYSQALKGTGNIEEADKWQQKYYAATNKTAAENIETKAFFEALNSTIDRPYIIKKLNANSEHSNFGTAFYLDTIVFSSSRENGNVYGWNKQPYLDLFKATPNASGELENIMPFSKNINTKMHESNAVFTKDGKTMYFTRNNYLDGKKGKDDKKITHLKIYKAEFINNEWTNITELPFNSDNYSTEHPALSPDEKQLYFSSDMPGSIGSFDLYVVNINSDGTYGTPKNLGTEINTELREQFPFISSINNLYFASDGHFGMGGLDIFKSEISVNGFSKPTNLSNIINSNLDDFGFIINEEKEIGYFSSNRDNANGIDDIYSFTQLKKYYVKGLVKNKTNNALLPNATVTLIDSENNTVSEIVVGDDAAYTLEINPNSTYSIRGSKKSYNPSMVKFSSDAKGNINKDIALLLESYEDAEKKIVEENGKIQIKINPIYFDFDRWNIREDAALELDNVVEVMKKYPTMKIEIGAHTDSRGPEEYNRNLSDKRANSVREYLVSQGIATENVKSVGYGESQPLNHCVREGICKEKEYDINRRCEFIIVN</sequence>
<keyword evidence="7" id="KW-1185">Reference proteome</keyword>
<dbReference type="Gene3D" id="2.120.10.30">
    <property type="entry name" value="TolB, C-terminal domain"/>
    <property type="match status" value="1"/>
</dbReference>
<gene>
    <name evidence="6" type="ORF">SAMN06265371_103218</name>
</gene>
<dbReference type="RefSeq" id="WP_089380885.1">
    <property type="nucleotide sequence ID" value="NZ_FZNT01000003.1"/>
</dbReference>
<dbReference type="PANTHER" id="PTHR30329:SF21">
    <property type="entry name" value="LIPOPROTEIN YIAD-RELATED"/>
    <property type="match status" value="1"/>
</dbReference>
<dbReference type="EMBL" id="FZNT01000003">
    <property type="protein sequence ID" value="SNR45897.1"/>
    <property type="molecule type" value="Genomic_DNA"/>
</dbReference>
<dbReference type="AlphaFoldDB" id="A0A238WHE7"/>
<keyword evidence="2 4" id="KW-0472">Membrane</keyword>
<dbReference type="InterPro" id="IPR006664">
    <property type="entry name" value="OMP_bac"/>
</dbReference>
<dbReference type="SUPFAM" id="SSF48452">
    <property type="entry name" value="TPR-like"/>
    <property type="match status" value="1"/>
</dbReference>
<dbReference type="Proteomes" id="UP000198384">
    <property type="component" value="Unassembled WGS sequence"/>
</dbReference>
<evidence type="ECO:0000313" key="6">
    <source>
        <dbReference type="EMBL" id="SNR45897.1"/>
    </source>
</evidence>
<dbReference type="OrthoDB" id="9809364at2"/>
<dbReference type="Pfam" id="PF00691">
    <property type="entry name" value="OmpA"/>
    <property type="match status" value="1"/>
</dbReference>
<dbReference type="Gene3D" id="3.30.1330.60">
    <property type="entry name" value="OmpA-like domain"/>
    <property type="match status" value="1"/>
</dbReference>
<evidence type="ECO:0000256" key="1">
    <source>
        <dbReference type="ARBA" id="ARBA00004442"/>
    </source>
</evidence>
<dbReference type="PRINTS" id="PR01021">
    <property type="entry name" value="OMPADOMAIN"/>
</dbReference>
<dbReference type="InterPro" id="IPR011042">
    <property type="entry name" value="6-blade_b-propeller_TolB-like"/>
</dbReference>
<dbReference type="InterPro" id="IPR011659">
    <property type="entry name" value="WD40"/>
</dbReference>
<evidence type="ECO:0000313" key="7">
    <source>
        <dbReference type="Proteomes" id="UP000198384"/>
    </source>
</evidence>
<proteinExistence type="predicted"/>
<accession>A0A238WHE7</accession>
<protein>
    <submittedName>
        <fullName evidence="6">WD40-like Beta Propeller Repeat</fullName>
    </submittedName>
</protein>
<dbReference type="SUPFAM" id="SSF82171">
    <property type="entry name" value="DPP6 N-terminal domain-like"/>
    <property type="match status" value="1"/>
</dbReference>
<reference evidence="6 7" key="1">
    <citation type="submission" date="2017-06" db="EMBL/GenBank/DDBJ databases">
        <authorList>
            <person name="Kim H.J."/>
            <person name="Triplett B.A."/>
        </authorList>
    </citation>
    <scope>NUCLEOTIDE SEQUENCE [LARGE SCALE GENOMIC DNA]</scope>
    <source>
        <strain evidence="6 7">DSM 29150</strain>
    </source>
</reference>
<dbReference type="SUPFAM" id="SSF103088">
    <property type="entry name" value="OmpA-like"/>
    <property type="match status" value="1"/>
</dbReference>